<dbReference type="PANTHER" id="PTHR37534:SF9">
    <property type="entry name" value="ZN(II)2CYS6 TRANSCRIPTION FACTOR (EUROFUNG)"/>
    <property type="match status" value="1"/>
</dbReference>
<evidence type="ECO:0008006" key="6">
    <source>
        <dbReference type="Google" id="ProtNLM"/>
    </source>
</evidence>
<dbReference type="GO" id="GO:0000976">
    <property type="term" value="F:transcription cis-regulatory region binding"/>
    <property type="evidence" value="ECO:0007669"/>
    <property type="project" value="TreeGrafter"/>
</dbReference>
<comment type="subcellular location">
    <subcellularLocation>
        <location evidence="1">Nucleus</location>
    </subcellularLocation>
</comment>
<evidence type="ECO:0000256" key="3">
    <source>
        <dbReference type="SAM" id="MobiDB-lite"/>
    </source>
</evidence>
<dbReference type="InterPro" id="IPR021858">
    <property type="entry name" value="Fun_TF"/>
</dbReference>
<feature type="region of interest" description="Disordered" evidence="3">
    <location>
        <begin position="1"/>
        <end position="28"/>
    </location>
</feature>
<reference evidence="4" key="1">
    <citation type="submission" date="2023-08" db="EMBL/GenBank/DDBJ databases">
        <title>Black Yeasts Isolated from many extreme environments.</title>
        <authorList>
            <person name="Coleine C."/>
            <person name="Stajich J.E."/>
            <person name="Selbmann L."/>
        </authorList>
    </citation>
    <scope>NUCLEOTIDE SEQUENCE</scope>
    <source>
        <strain evidence="4">CCFEE 5810</strain>
    </source>
</reference>
<dbReference type="PANTHER" id="PTHR37534">
    <property type="entry name" value="TRANSCRIPTIONAL ACTIVATOR PROTEIN UGA3"/>
    <property type="match status" value="1"/>
</dbReference>
<evidence type="ECO:0000256" key="1">
    <source>
        <dbReference type="ARBA" id="ARBA00004123"/>
    </source>
</evidence>
<organism evidence="4 5">
    <name type="scientific">Elasticomyces elasticus</name>
    <dbReference type="NCBI Taxonomy" id="574655"/>
    <lineage>
        <taxon>Eukaryota</taxon>
        <taxon>Fungi</taxon>
        <taxon>Dikarya</taxon>
        <taxon>Ascomycota</taxon>
        <taxon>Pezizomycotina</taxon>
        <taxon>Dothideomycetes</taxon>
        <taxon>Dothideomycetidae</taxon>
        <taxon>Mycosphaerellales</taxon>
        <taxon>Teratosphaeriaceae</taxon>
        <taxon>Elasticomyces</taxon>
    </lineage>
</organism>
<gene>
    <name evidence="4" type="ORF">LTR97_001876</name>
</gene>
<keyword evidence="2" id="KW-0539">Nucleus</keyword>
<protein>
    <recommendedName>
        <fullName evidence="6">Transcription factor domain-containing protein</fullName>
    </recommendedName>
</protein>
<evidence type="ECO:0000256" key="2">
    <source>
        <dbReference type="ARBA" id="ARBA00023242"/>
    </source>
</evidence>
<dbReference type="GO" id="GO:0045944">
    <property type="term" value="P:positive regulation of transcription by RNA polymerase II"/>
    <property type="evidence" value="ECO:0007669"/>
    <property type="project" value="TreeGrafter"/>
</dbReference>
<accession>A0AAN8A690</accession>
<dbReference type="EMBL" id="JAVRQU010000002">
    <property type="protein sequence ID" value="KAK5706884.1"/>
    <property type="molecule type" value="Genomic_DNA"/>
</dbReference>
<dbReference type="Pfam" id="PF11951">
    <property type="entry name" value="Fungal_trans_2"/>
    <property type="match status" value="1"/>
</dbReference>
<proteinExistence type="predicted"/>
<dbReference type="GO" id="GO:0005634">
    <property type="term" value="C:nucleus"/>
    <property type="evidence" value="ECO:0007669"/>
    <property type="project" value="UniProtKB-SubCell"/>
</dbReference>
<sequence>MAPDVSRISPRKESGQQPLPSAATPDQVADRTMIGSEQLLKQPDKSLSSSMQQLPVETLGVPHLSDVDAALLAMPATLPFDNFIDDGAFVDGPFDPEYFDLEPDIFYSAQNNSCGFIPNSNIIDEVDRKDFKMISDTTISTPMSMSGFMSFGGTGSSSFWPPEGQQTTSRILTDEREHEMAFLVRHFAEQLGPWMDLFDIDKHFSQLVPLKALRDALLRNAIAAVAAKQLGRVKGDKPFSGRQCQRPSTMETLDDVAEVDWFYKAANYYDKAIAFSRIYLEALSGTLSRPSSPNMITTTSVTNSDDLLVAVSIFSLYESLDSREMGWLRHLAGLKTLLTAISVKQQGLGVTLPSYSAAHNACFWNFARADHQAAYINRQKTHLDPDDLDMWRSCGLQVQDNGALYTDLIDIKSEQSQCRQTVQLVAHTLIYLALRVVNYLAQNSEQEWDSWNTLNCQLELWYGNLPMTFRPCAQIRHCHQSGAAETQLTEVFYSMETCAASIQLYHFARILLLVNKPRGRTGVSRLKAYREVSSEALKHAREIIGIALGRPTPAVRVEMLLPLYIAGGCLEADDERKTLVEIMRAIEKDTGCSTSVTVNSLESEWGWIEEPKGVD</sequence>
<dbReference type="Proteomes" id="UP001310594">
    <property type="component" value="Unassembled WGS sequence"/>
</dbReference>
<dbReference type="AlphaFoldDB" id="A0AAN8A690"/>
<comment type="caution">
    <text evidence="4">The sequence shown here is derived from an EMBL/GenBank/DDBJ whole genome shotgun (WGS) entry which is preliminary data.</text>
</comment>
<name>A0AAN8A690_9PEZI</name>
<evidence type="ECO:0000313" key="4">
    <source>
        <dbReference type="EMBL" id="KAK5706884.1"/>
    </source>
</evidence>
<evidence type="ECO:0000313" key="5">
    <source>
        <dbReference type="Proteomes" id="UP001310594"/>
    </source>
</evidence>
<dbReference type="GO" id="GO:0003700">
    <property type="term" value="F:DNA-binding transcription factor activity"/>
    <property type="evidence" value="ECO:0007669"/>
    <property type="project" value="TreeGrafter"/>
</dbReference>